<feature type="compositionally biased region" description="Basic and acidic residues" evidence="1">
    <location>
        <begin position="13"/>
        <end position="42"/>
    </location>
</feature>
<organism evidence="2">
    <name type="scientific">bioreactor metagenome</name>
    <dbReference type="NCBI Taxonomy" id="1076179"/>
    <lineage>
        <taxon>unclassified sequences</taxon>
        <taxon>metagenomes</taxon>
        <taxon>ecological metagenomes</taxon>
    </lineage>
</organism>
<reference evidence="2" key="1">
    <citation type="submission" date="2019-08" db="EMBL/GenBank/DDBJ databases">
        <authorList>
            <person name="Kucharzyk K."/>
            <person name="Murdoch R.W."/>
            <person name="Higgins S."/>
            <person name="Loffler F."/>
        </authorList>
    </citation>
    <scope>NUCLEOTIDE SEQUENCE</scope>
</reference>
<evidence type="ECO:0000313" key="2">
    <source>
        <dbReference type="EMBL" id="MPN20535.1"/>
    </source>
</evidence>
<accession>A0A645G1L8</accession>
<feature type="compositionally biased region" description="Basic and acidic residues" evidence="1">
    <location>
        <begin position="74"/>
        <end position="87"/>
    </location>
</feature>
<comment type="caution">
    <text evidence="2">The sequence shown here is derived from an EMBL/GenBank/DDBJ whole genome shotgun (WGS) entry which is preliminary data.</text>
</comment>
<name>A0A645G1L8_9ZZZZ</name>
<dbReference type="AlphaFoldDB" id="A0A645G1L8"/>
<proteinExistence type="predicted"/>
<evidence type="ECO:0000256" key="1">
    <source>
        <dbReference type="SAM" id="MobiDB-lite"/>
    </source>
</evidence>
<feature type="region of interest" description="Disordered" evidence="1">
    <location>
        <begin position="1"/>
        <end position="139"/>
    </location>
</feature>
<protein>
    <submittedName>
        <fullName evidence="2">Uncharacterized protein</fullName>
    </submittedName>
</protein>
<sequence>MERCASQPPEPGEQNRKSEGRRVRQKRRAEAGQDRTDRDQPASRRSVRKIPHDGLEEDVDDSHRGIQRPRLRHRDSEAFDDPRNERRQKGRVQVIEKMRNGQKRKLEAGTPDTDGTNGHESPSRKNDCPYYRTRSADIL</sequence>
<gene>
    <name evidence="2" type="ORF">SDC9_167914</name>
</gene>
<dbReference type="EMBL" id="VSSQ01068325">
    <property type="protein sequence ID" value="MPN20535.1"/>
    <property type="molecule type" value="Genomic_DNA"/>
</dbReference>
<feature type="compositionally biased region" description="Basic and acidic residues" evidence="1">
    <location>
        <begin position="94"/>
        <end position="107"/>
    </location>
</feature>